<organism evidence="3 4">
    <name type="scientific">Selenomonas montiformis</name>
    <dbReference type="NCBI Taxonomy" id="2652285"/>
    <lineage>
        <taxon>Bacteria</taxon>
        <taxon>Bacillati</taxon>
        <taxon>Bacillota</taxon>
        <taxon>Negativicutes</taxon>
        <taxon>Selenomonadales</taxon>
        <taxon>Selenomonadaceae</taxon>
        <taxon>Selenomonas</taxon>
    </lineage>
</organism>
<dbReference type="GO" id="GO:0008745">
    <property type="term" value="F:N-acetylmuramoyl-L-alanine amidase activity"/>
    <property type="evidence" value="ECO:0007669"/>
    <property type="project" value="InterPro"/>
</dbReference>
<accession>A0A6I2UZT3</accession>
<dbReference type="SUPFAM" id="SSF53187">
    <property type="entry name" value="Zn-dependent exopeptidases"/>
    <property type="match status" value="1"/>
</dbReference>
<evidence type="ECO:0000313" key="3">
    <source>
        <dbReference type="EMBL" id="MSV25600.1"/>
    </source>
</evidence>
<reference evidence="3 4" key="1">
    <citation type="submission" date="2019-08" db="EMBL/GenBank/DDBJ databases">
        <title>In-depth cultivation of the pig gut microbiome towards novel bacterial diversity and tailored functional studies.</title>
        <authorList>
            <person name="Wylensek D."/>
            <person name="Hitch T.C.A."/>
            <person name="Clavel T."/>
        </authorList>
    </citation>
    <scope>NUCLEOTIDE SEQUENCE [LARGE SCALE GENOMIC DNA]</scope>
    <source>
        <strain evidence="4">WCA-380-WT-3B3</strain>
    </source>
</reference>
<evidence type="ECO:0000259" key="2">
    <source>
        <dbReference type="SMART" id="SM00646"/>
    </source>
</evidence>
<dbReference type="Gene3D" id="3.40.630.40">
    <property type="entry name" value="Zn-dependent exopeptidases"/>
    <property type="match status" value="1"/>
</dbReference>
<dbReference type="EMBL" id="VUNL01000013">
    <property type="protein sequence ID" value="MSV25600.1"/>
    <property type="molecule type" value="Genomic_DNA"/>
</dbReference>
<dbReference type="InterPro" id="IPR002508">
    <property type="entry name" value="MurNAc-LAA_cat"/>
</dbReference>
<dbReference type="PANTHER" id="PTHR30404:SF0">
    <property type="entry name" value="N-ACETYLMURAMOYL-L-ALANINE AMIDASE AMIC"/>
    <property type="match status" value="1"/>
</dbReference>
<sequence>MDKIFRWASWAGVILAVLLILVPGTGEAARHNRMNELNYFQTTELTIDGRQAFRIEIGMERAPAKYTASVSAPDRQITVDLQNMKRGELHQDIRLHSKLADSLHIRQSRESAVQVQVHALQSVDAADFRVYTAERDRRARKPYRLVIDLLEPQTDHGGSWKELSGRAVVIDPGHGGSDSGAIGPTGVMEKEVTLSVSKKIKELLERSGARVRMTRLTDVDVYAPNDTAKEELQARCDVVNQLPGAEAFVSVHCNSFSNPAAHGMETYYYAPSAGGRRLAARLNEELARAGGLYNRGVKQAEFYVLKHNRVPASLIEIGFISNEREEAMLRDESYQWKIAGAAVRALARYFSEGSSRTENMR</sequence>
<dbReference type="PANTHER" id="PTHR30404">
    <property type="entry name" value="N-ACETYLMURAMOYL-L-ALANINE AMIDASE"/>
    <property type="match status" value="1"/>
</dbReference>
<proteinExistence type="predicted"/>
<evidence type="ECO:0000313" key="4">
    <source>
        <dbReference type="Proteomes" id="UP000430222"/>
    </source>
</evidence>
<name>A0A6I2UZT3_9FIRM</name>
<dbReference type="AlphaFoldDB" id="A0A6I2UZT3"/>
<gene>
    <name evidence="3" type="ORF">FYJ78_10575</name>
</gene>
<keyword evidence="1" id="KW-0378">Hydrolase</keyword>
<dbReference type="GO" id="GO:0030288">
    <property type="term" value="C:outer membrane-bounded periplasmic space"/>
    <property type="evidence" value="ECO:0007669"/>
    <property type="project" value="TreeGrafter"/>
</dbReference>
<dbReference type="Pfam" id="PF01520">
    <property type="entry name" value="Amidase_3"/>
    <property type="match status" value="1"/>
</dbReference>
<dbReference type="SMART" id="SM00646">
    <property type="entry name" value="Ami_3"/>
    <property type="match status" value="1"/>
</dbReference>
<dbReference type="RefSeq" id="WP_154621363.1">
    <property type="nucleotide sequence ID" value="NZ_VUNL01000013.1"/>
</dbReference>
<keyword evidence="4" id="KW-1185">Reference proteome</keyword>
<evidence type="ECO:0000256" key="1">
    <source>
        <dbReference type="ARBA" id="ARBA00022801"/>
    </source>
</evidence>
<protein>
    <submittedName>
        <fullName evidence="3">N-acetylmuramoyl-L-alanine amidase</fullName>
    </submittedName>
</protein>
<dbReference type="CDD" id="cd02696">
    <property type="entry name" value="MurNAc-LAA"/>
    <property type="match status" value="1"/>
</dbReference>
<dbReference type="InterPro" id="IPR050695">
    <property type="entry name" value="N-acetylmuramoyl_amidase_3"/>
</dbReference>
<dbReference type="Proteomes" id="UP000430222">
    <property type="component" value="Unassembled WGS sequence"/>
</dbReference>
<comment type="caution">
    <text evidence="3">The sequence shown here is derived from an EMBL/GenBank/DDBJ whole genome shotgun (WGS) entry which is preliminary data.</text>
</comment>
<dbReference type="GO" id="GO:0009253">
    <property type="term" value="P:peptidoglycan catabolic process"/>
    <property type="evidence" value="ECO:0007669"/>
    <property type="project" value="InterPro"/>
</dbReference>
<feature type="domain" description="MurNAc-LAA" evidence="2">
    <location>
        <begin position="239"/>
        <end position="347"/>
    </location>
</feature>